<dbReference type="Pfam" id="PF00566">
    <property type="entry name" value="RabGAP-TBC"/>
    <property type="match status" value="1"/>
</dbReference>
<feature type="compositionally biased region" description="Polar residues" evidence="1">
    <location>
        <begin position="1"/>
        <end position="10"/>
    </location>
</feature>
<dbReference type="GeneID" id="18870922"/>
<protein>
    <recommendedName>
        <fullName evidence="2">Rab-GAP TBC domain-containing protein</fullName>
    </recommendedName>
</protein>
<dbReference type="KEGG" id="spaa:SPAPADRAFT_152259"/>
<dbReference type="GO" id="GO:0031267">
    <property type="term" value="F:small GTPase binding"/>
    <property type="evidence" value="ECO:0007669"/>
    <property type="project" value="TreeGrafter"/>
</dbReference>
<sequence>MATTQSTNSEEAPITPKKSSMLLDPNEYNKSDNAANSHQRNDSSYSRNFSLIDMYGEEAASSPTGPDSNDHGSTSDEQLDYQMLQSLDEFSFGEISTDHNVSQQTITQIRDTPTPQPPQHDEDDDDEDRLEIRQQYVIPTSMGNETKILNSPFDRYGFRKSSTHHGFTLEEYNDWFKEYSEYSYRRKKKWELLMKSHGLPIQEDDPVPTRFPPKSDKVKKMIRKGIPPEWRGNAWFFYAGGYDKLNRNAGVYHQIVENTKNIHNKDTEVIERDLHRTFPDNIYFNESIDANGNTLTVPLHSKETPLIKSLRRVLIAFAHYQPQIGYCQSLNFLAGLLLLFMEEERAFWMLVILTERIIPKVHSADLEGVHTDQGVLMLCVKEYIPQLWSILGTTFEGERLSDDQILSKLPPVTLVTSSWFMSLFVGIMPTETTLRIWDILWCEGSKTVFRFSLTILKLCLDNPEFDGAKHSPGGEADQIELFQFVQNFPKKILDCSNLVDLCFKKIGGYGFGSLSQDEINKCREFVSKQREMMNYKRRLSTKMTSEERYTLMNSSDGQLDGNNDIHDVYGFHRPIMGGVVWNRSISNKMKKTFAKRNSSRSST</sequence>
<feature type="region of interest" description="Disordered" evidence="1">
    <location>
        <begin position="99"/>
        <end position="127"/>
    </location>
</feature>
<proteinExistence type="predicted"/>
<feature type="domain" description="Rab-GAP TBC" evidence="2">
    <location>
        <begin position="225"/>
        <end position="444"/>
    </location>
</feature>
<dbReference type="RefSeq" id="XP_007375250.1">
    <property type="nucleotide sequence ID" value="XM_007375188.1"/>
</dbReference>
<dbReference type="Gene3D" id="1.10.472.80">
    <property type="entry name" value="Ypt/Rab-GAP domain of gyp1p, domain 3"/>
    <property type="match status" value="1"/>
</dbReference>
<name>G3ANI6_SPAPN</name>
<feature type="region of interest" description="Disordered" evidence="1">
    <location>
        <begin position="1"/>
        <end position="76"/>
    </location>
</feature>
<feature type="compositionally biased region" description="Polar residues" evidence="1">
    <location>
        <begin position="31"/>
        <end position="49"/>
    </location>
</feature>
<dbReference type="FunCoup" id="G3ANI6">
    <property type="interactions" value="248"/>
</dbReference>
<dbReference type="GO" id="GO:0005096">
    <property type="term" value="F:GTPase activator activity"/>
    <property type="evidence" value="ECO:0007669"/>
    <property type="project" value="TreeGrafter"/>
</dbReference>
<dbReference type="EMBL" id="GL996502">
    <property type="protein sequence ID" value="EGW31974.1"/>
    <property type="molecule type" value="Genomic_DNA"/>
</dbReference>
<accession>G3ANI6</accession>
<dbReference type="GO" id="GO:0030427">
    <property type="term" value="C:site of polarized growth"/>
    <property type="evidence" value="ECO:0007669"/>
    <property type="project" value="UniProtKB-ARBA"/>
</dbReference>
<gene>
    <name evidence="3" type="ORF">SPAPADRAFT_152259</name>
</gene>
<evidence type="ECO:0000313" key="4">
    <source>
        <dbReference type="Proteomes" id="UP000000709"/>
    </source>
</evidence>
<dbReference type="Proteomes" id="UP000000709">
    <property type="component" value="Unassembled WGS sequence"/>
</dbReference>
<feature type="compositionally biased region" description="Polar residues" evidence="1">
    <location>
        <begin position="99"/>
        <end position="110"/>
    </location>
</feature>
<dbReference type="PROSITE" id="PS50086">
    <property type="entry name" value="TBC_RABGAP"/>
    <property type="match status" value="1"/>
</dbReference>
<dbReference type="FunFam" id="1.10.8.270:FF:000026">
    <property type="entry name" value="TBC (Tre-2/Bub2/Cdc16) domain family"/>
    <property type="match status" value="1"/>
</dbReference>
<dbReference type="InterPro" id="IPR000195">
    <property type="entry name" value="Rab-GAP-TBC_dom"/>
</dbReference>
<dbReference type="SUPFAM" id="SSF47923">
    <property type="entry name" value="Ypt/Rab-GAP domain of gyp1p"/>
    <property type="match status" value="2"/>
</dbReference>
<dbReference type="AlphaFoldDB" id="G3ANI6"/>
<dbReference type="OrthoDB" id="294251at2759"/>
<dbReference type="InParanoid" id="G3ANI6"/>
<organism evidence="4">
    <name type="scientific">Spathaspora passalidarum (strain NRRL Y-27907 / 11-Y1)</name>
    <dbReference type="NCBI Taxonomy" id="619300"/>
    <lineage>
        <taxon>Eukaryota</taxon>
        <taxon>Fungi</taxon>
        <taxon>Dikarya</taxon>
        <taxon>Ascomycota</taxon>
        <taxon>Saccharomycotina</taxon>
        <taxon>Pichiomycetes</taxon>
        <taxon>Debaryomycetaceae</taxon>
        <taxon>Spathaspora</taxon>
    </lineage>
</organism>
<evidence type="ECO:0000313" key="3">
    <source>
        <dbReference type="EMBL" id="EGW31974.1"/>
    </source>
</evidence>
<dbReference type="InterPro" id="IPR050302">
    <property type="entry name" value="Rab_GAP_TBC_domain"/>
</dbReference>
<dbReference type="PANTHER" id="PTHR47219">
    <property type="entry name" value="RAB GTPASE-ACTIVATING PROTEIN 1-LIKE"/>
    <property type="match status" value="1"/>
</dbReference>
<dbReference type="Gene3D" id="1.10.8.270">
    <property type="entry name" value="putative rabgap domain of human tbc1 domain family member 14 like domains"/>
    <property type="match status" value="1"/>
</dbReference>
<reference evidence="3 4" key="1">
    <citation type="journal article" date="2011" name="Proc. Natl. Acad. Sci. U.S.A.">
        <title>Comparative genomics of xylose-fermenting fungi for enhanced biofuel production.</title>
        <authorList>
            <person name="Wohlbach D.J."/>
            <person name="Kuo A."/>
            <person name="Sato T.K."/>
            <person name="Potts K.M."/>
            <person name="Salamov A.A."/>
            <person name="LaButti K.M."/>
            <person name="Sun H."/>
            <person name="Clum A."/>
            <person name="Pangilinan J.L."/>
            <person name="Lindquist E.A."/>
            <person name="Lucas S."/>
            <person name="Lapidus A."/>
            <person name="Jin M."/>
            <person name="Gunawan C."/>
            <person name="Balan V."/>
            <person name="Dale B.E."/>
            <person name="Jeffries T.W."/>
            <person name="Zinkel R."/>
            <person name="Barry K.W."/>
            <person name="Grigoriev I.V."/>
            <person name="Gasch A.P."/>
        </authorList>
    </citation>
    <scope>NUCLEOTIDE SEQUENCE [LARGE SCALE GENOMIC DNA]</scope>
    <source>
        <strain evidence="4">NRRL Y-27907 / 11-Y1</strain>
    </source>
</reference>
<dbReference type="SMART" id="SM00164">
    <property type="entry name" value="TBC"/>
    <property type="match status" value="1"/>
</dbReference>
<dbReference type="OMA" id="YFARGQE"/>
<dbReference type="eggNOG" id="KOG2058">
    <property type="taxonomic scope" value="Eukaryota"/>
</dbReference>
<dbReference type="STRING" id="619300.G3ANI6"/>
<evidence type="ECO:0000256" key="1">
    <source>
        <dbReference type="SAM" id="MobiDB-lite"/>
    </source>
</evidence>
<dbReference type="HOGENOM" id="CLU_005350_12_2_1"/>
<dbReference type="InterPro" id="IPR035969">
    <property type="entry name" value="Rab-GAP_TBC_sf"/>
</dbReference>
<keyword evidence="4" id="KW-1185">Reference proteome</keyword>
<evidence type="ECO:0000259" key="2">
    <source>
        <dbReference type="PROSITE" id="PS50086"/>
    </source>
</evidence>
<dbReference type="PANTHER" id="PTHR47219:SF9">
    <property type="entry name" value="GTPASE ACTIVATING PROTEIN AND CENTROSOME-ASSOCIATED, ISOFORM B"/>
    <property type="match status" value="1"/>
</dbReference>